<protein>
    <recommendedName>
        <fullName evidence="2">Carbohydrate kinase FGGY C-terminal domain-containing protein</fullName>
    </recommendedName>
</protein>
<proteinExistence type="predicted"/>
<evidence type="ECO:0000313" key="3">
    <source>
        <dbReference type="EMBL" id="ONH83603.1"/>
    </source>
</evidence>
<evidence type="ECO:0000256" key="1">
    <source>
        <dbReference type="SAM" id="MobiDB-lite"/>
    </source>
</evidence>
<dbReference type="RefSeq" id="WP_076970220.1">
    <property type="nucleotide sequence ID" value="NZ_CP034924.1"/>
</dbReference>
<dbReference type="InterPro" id="IPR043129">
    <property type="entry name" value="ATPase_NBD"/>
</dbReference>
<evidence type="ECO:0000313" key="4">
    <source>
        <dbReference type="Proteomes" id="UP000054844"/>
    </source>
</evidence>
<gene>
    <name evidence="3" type="ORF">APZ41_008740</name>
</gene>
<name>A0A1S8D5H5_9PROT</name>
<dbReference type="InterPro" id="IPR049382">
    <property type="entry name" value="FGGY_C_2"/>
</dbReference>
<accession>A0A1S8D5H5</accession>
<feature type="domain" description="Carbohydrate kinase FGGY C-terminal" evidence="2">
    <location>
        <begin position="260"/>
        <end position="432"/>
    </location>
</feature>
<evidence type="ECO:0000259" key="2">
    <source>
        <dbReference type="Pfam" id="PF21546"/>
    </source>
</evidence>
<sequence>MSGAYPLGGWTPGRLLAVLDIGKSNAKLVLLDPLGGEEIALRQKPNAPCGGGPLRQLDLAGLEDWLLRSLSGLPERHRIAAILPVAHGTAAVLLDAAGEPLLAPDYEDPALAGEDAAYEALRDPFAATLSPSLPAGLNLGRQIHFVQRRLPATFARTAAVLPYPQYWAHRLCGTAASEVTSLGCHTDLWQPARARFSAMAIGQGWERLFPPLRPAGAVLGRLRPALVARCDLPGDCAVLCGLHDSNASYLAHLTHRAAAEPFAVVSSGTWTVLMARGTPASALRPERDMLANADAWGGLVGTARFMGGREYRAVAGPDAPQPGEADLFHALDRGASVLPGFAGGGAFPGRQGAVLRAEGLDGAGRSALASLYLALLTDLSLDLLHAAGDVVVDGPLARDPLYPALLAALRPGSRLLRCQDSAGTVAGARCLVLGRQAPPPTPDEIPPPTWASRIRAARQRWRRALATTPPAITTPVTGPGDAAAPIGHATGSASPAGLPSVLPLAESASPATPGGMT</sequence>
<feature type="compositionally biased region" description="Low complexity" evidence="1">
    <location>
        <begin position="467"/>
        <end position="480"/>
    </location>
</feature>
<dbReference type="Proteomes" id="UP000054844">
    <property type="component" value="Unassembled WGS sequence"/>
</dbReference>
<dbReference type="STRING" id="207340.APZ41_008740"/>
<reference evidence="3" key="1">
    <citation type="submission" date="2016-12" db="EMBL/GenBank/DDBJ databases">
        <title>Draft genome sequence of Roseomonas mucosa strain AU37, isolated from a peripheral intravenous catheter.</title>
        <authorList>
            <person name="Choudhury M.A."/>
            <person name="Sidjabat H.E."/>
            <person name="Wailan A.M."/>
            <person name="Zhang L."/>
            <person name="Marsh N.M."/>
            <person name="Rickard C.M."/>
            <person name="Davies M."/>
            <person name="Mcmillan D.J."/>
        </authorList>
    </citation>
    <scope>NUCLEOTIDE SEQUENCE [LARGE SCALE GENOMIC DNA]</scope>
    <source>
        <strain evidence="3">AU37</strain>
    </source>
</reference>
<dbReference type="EMBL" id="LLWF02000021">
    <property type="protein sequence ID" value="ONH83603.1"/>
    <property type="molecule type" value="Genomic_DNA"/>
</dbReference>
<feature type="region of interest" description="Disordered" evidence="1">
    <location>
        <begin position="467"/>
        <end position="517"/>
    </location>
</feature>
<dbReference type="Pfam" id="PF21546">
    <property type="entry name" value="FGGY_C_2"/>
    <property type="match status" value="1"/>
</dbReference>
<dbReference type="Gene3D" id="3.30.420.40">
    <property type="match status" value="2"/>
</dbReference>
<dbReference type="OrthoDB" id="9786272at2"/>
<comment type="caution">
    <text evidence="3">The sequence shown here is derived from an EMBL/GenBank/DDBJ whole genome shotgun (WGS) entry which is preliminary data.</text>
</comment>
<dbReference type="SUPFAM" id="SSF53067">
    <property type="entry name" value="Actin-like ATPase domain"/>
    <property type="match status" value="1"/>
</dbReference>
<dbReference type="AlphaFoldDB" id="A0A1S8D5H5"/>
<organism evidence="3 4">
    <name type="scientific">Roseomonas mucosa</name>
    <dbReference type="NCBI Taxonomy" id="207340"/>
    <lineage>
        <taxon>Bacteria</taxon>
        <taxon>Pseudomonadati</taxon>
        <taxon>Pseudomonadota</taxon>
        <taxon>Alphaproteobacteria</taxon>
        <taxon>Acetobacterales</taxon>
        <taxon>Roseomonadaceae</taxon>
        <taxon>Roseomonas</taxon>
    </lineage>
</organism>
<keyword evidence="4" id="KW-1185">Reference proteome</keyword>